<organism evidence="3 4">
    <name type="scientific">Arthrobacter stackebrandtii</name>
    <dbReference type="NCBI Taxonomy" id="272161"/>
    <lineage>
        <taxon>Bacteria</taxon>
        <taxon>Bacillati</taxon>
        <taxon>Actinomycetota</taxon>
        <taxon>Actinomycetes</taxon>
        <taxon>Micrococcales</taxon>
        <taxon>Micrococcaceae</taxon>
        <taxon>Arthrobacter</taxon>
    </lineage>
</organism>
<dbReference type="InterPro" id="IPR058407">
    <property type="entry name" value="DUF8094"/>
</dbReference>
<gene>
    <name evidence="3" type="ORF">JOF48_002706</name>
</gene>
<feature type="compositionally biased region" description="Low complexity" evidence="1">
    <location>
        <begin position="259"/>
        <end position="281"/>
    </location>
</feature>
<evidence type="ECO:0000259" key="2">
    <source>
        <dbReference type="Pfam" id="PF26366"/>
    </source>
</evidence>
<feature type="compositionally biased region" description="Low complexity" evidence="1">
    <location>
        <begin position="202"/>
        <end position="219"/>
    </location>
</feature>
<reference evidence="3 4" key="1">
    <citation type="submission" date="2021-03" db="EMBL/GenBank/DDBJ databases">
        <title>Sequencing the genomes of 1000 actinobacteria strains.</title>
        <authorList>
            <person name="Klenk H.-P."/>
        </authorList>
    </citation>
    <scope>NUCLEOTIDE SEQUENCE [LARGE SCALE GENOMIC DNA]</scope>
    <source>
        <strain evidence="3 4">DSM 16005</strain>
    </source>
</reference>
<proteinExistence type="predicted"/>
<feature type="region of interest" description="Disordered" evidence="1">
    <location>
        <begin position="202"/>
        <end position="222"/>
    </location>
</feature>
<feature type="region of interest" description="Disordered" evidence="1">
    <location>
        <begin position="243"/>
        <end position="342"/>
    </location>
</feature>
<protein>
    <recommendedName>
        <fullName evidence="2">DUF8094 domain-containing protein</fullName>
    </recommendedName>
</protein>
<dbReference type="RefSeq" id="WP_209681503.1">
    <property type="nucleotide sequence ID" value="NZ_JAGIOI010000001.1"/>
</dbReference>
<sequence length="701" mass="71938">MRSKIAIVLAVLGLVVLGLGIGQRTIWQPPASLTASAPAALSPTPLTVISPELLKTRDGKFTLTIKGEGVIQLAVARERDINGWVGDAAHTTIGAANEEFTALAAQSDKGAAEVPNPAGSDMWVSEEKATGELNYTWQAPGHGDWALLLSSDGKAPAPTNISITVENEVGTPWAVPLMVAGSALLALAALLFFMVPRKPKPTAAPAAAVPGRRAAGRVPNDPETGALEVARILAARDKANAAAAPATIAEQQRRTGATPAPVSDGGAGAAPAAPAGDAASALPRTLQGPADDAAPVEEQPAKDNDDDHDGPAGPGTGGGTRYRRPGGSDGSSRRENRKRWDDGRSMSVKARWGAALAAVLLAGSISPAMAEETTPAPDPAASTAPASDAATPAADPSATPSASPAPEAAAAGFPNLLASQVERIAAAVATTVGSGDNSRNAKDLEPRVAGMALQMRTANYQVRASVESEPAPEPVNATKLLSQVVSTKADWPRSAMLVTKGANNELPQLLTLVQANPRESYKLVQATPLLPGQTFPKVDKEGTSEVKIDSGDGLLMPPDSAIAALSDRLTKPDSQYIDTFKDNLYITSVQDLQKQIADNAKDADYVFSHTGDLDSVVSLRTADGGAMVVVGYTFGIDATSKADATLTVGDDAAVFTGGKETTKGFNLSYAEPVVIYIPPAGGDTQLNVISANRALVGGSFK</sequence>
<feature type="domain" description="DUF8094" evidence="2">
    <location>
        <begin position="437"/>
        <end position="686"/>
    </location>
</feature>
<dbReference type="Proteomes" id="UP000711614">
    <property type="component" value="Unassembled WGS sequence"/>
</dbReference>
<feature type="region of interest" description="Disordered" evidence="1">
    <location>
        <begin position="370"/>
        <end position="408"/>
    </location>
</feature>
<keyword evidence="4" id="KW-1185">Reference proteome</keyword>
<dbReference type="EMBL" id="JAGIOI010000001">
    <property type="protein sequence ID" value="MBP2413907.1"/>
    <property type="molecule type" value="Genomic_DNA"/>
</dbReference>
<name>A0ABS4YZM1_9MICC</name>
<comment type="caution">
    <text evidence="3">The sequence shown here is derived from an EMBL/GenBank/DDBJ whole genome shotgun (WGS) entry which is preliminary data.</text>
</comment>
<evidence type="ECO:0000313" key="4">
    <source>
        <dbReference type="Proteomes" id="UP000711614"/>
    </source>
</evidence>
<evidence type="ECO:0000256" key="1">
    <source>
        <dbReference type="SAM" id="MobiDB-lite"/>
    </source>
</evidence>
<feature type="compositionally biased region" description="Basic and acidic residues" evidence="1">
    <location>
        <begin position="331"/>
        <end position="342"/>
    </location>
</feature>
<dbReference type="Pfam" id="PF26366">
    <property type="entry name" value="DUF8094"/>
    <property type="match status" value="1"/>
</dbReference>
<accession>A0ABS4YZM1</accession>
<evidence type="ECO:0000313" key="3">
    <source>
        <dbReference type="EMBL" id="MBP2413907.1"/>
    </source>
</evidence>